<name>A0A8D8N9W9_CULPI</name>
<dbReference type="EMBL" id="HBUE01152728">
    <property type="protein sequence ID" value="CAG6506121.1"/>
    <property type="molecule type" value="Transcribed_RNA"/>
</dbReference>
<organism evidence="2">
    <name type="scientific">Culex pipiens</name>
    <name type="common">House mosquito</name>
    <dbReference type="NCBI Taxonomy" id="7175"/>
    <lineage>
        <taxon>Eukaryota</taxon>
        <taxon>Metazoa</taxon>
        <taxon>Ecdysozoa</taxon>
        <taxon>Arthropoda</taxon>
        <taxon>Hexapoda</taxon>
        <taxon>Insecta</taxon>
        <taxon>Pterygota</taxon>
        <taxon>Neoptera</taxon>
        <taxon>Endopterygota</taxon>
        <taxon>Diptera</taxon>
        <taxon>Nematocera</taxon>
        <taxon>Culicoidea</taxon>
        <taxon>Culicidae</taxon>
        <taxon>Culicinae</taxon>
        <taxon>Culicini</taxon>
        <taxon>Culex</taxon>
        <taxon>Culex</taxon>
    </lineage>
</organism>
<feature type="region of interest" description="Disordered" evidence="1">
    <location>
        <begin position="92"/>
        <end position="123"/>
    </location>
</feature>
<dbReference type="AlphaFoldDB" id="A0A8D8N9W9"/>
<protein>
    <submittedName>
        <fullName evidence="2">(northern house mosquito) hypothetical protein</fullName>
    </submittedName>
</protein>
<accession>A0A8D8N9W9</accession>
<dbReference type="EMBL" id="HBUE01257736">
    <property type="protein sequence ID" value="CAG6557425.1"/>
    <property type="molecule type" value="Transcribed_RNA"/>
</dbReference>
<evidence type="ECO:0000256" key="1">
    <source>
        <dbReference type="SAM" id="MobiDB-lite"/>
    </source>
</evidence>
<sequence>MTMATTEQAMTKEGKSEDELPLPGAYEKQQQRALLPGEFHTQPRQSECESERGALKCVCVNETGFGRASGTGRHHTHRTRVEGKWRDFVGRIISSPKRVGNRKHEGSARAANRDGGGRRRRGR</sequence>
<proteinExistence type="predicted"/>
<evidence type="ECO:0000313" key="2">
    <source>
        <dbReference type="EMBL" id="CAG6557424.1"/>
    </source>
</evidence>
<reference evidence="2" key="1">
    <citation type="submission" date="2021-05" db="EMBL/GenBank/DDBJ databases">
        <authorList>
            <person name="Alioto T."/>
            <person name="Alioto T."/>
            <person name="Gomez Garrido J."/>
        </authorList>
    </citation>
    <scope>NUCLEOTIDE SEQUENCE</scope>
</reference>
<dbReference type="EMBL" id="HBUE01257734">
    <property type="protein sequence ID" value="CAG6557424.1"/>
    <property type="molecule type" value="Transcribed_RNA"/>
</dbReference>
<dbReference type="EMBL" id="HBUE01152726">
    <property type="protein sequence ID" value="CAG6506120.1"/>
    <property type="molecule type" value="Transcribed_RNA"/>
</dbReference>
<feature type="compositionally biased region" description="Basic and acidic residues" evidence="1">
    <location>
        <begin position="102"/>
        <end position="117"/>
    </location>
</feature>
<feature type="region of interest" description="Disordered" evidence="1">
    <location>
        <begin position="1"/>
        <end position="30"/>
    </location>
</feature>